<sequence length="58" mass="7016">MELPDGWRLSVTVCSNKNNNQWFFSFIDDKFFKLGNCHCNSFFPKLLRVLMLYKKRTH</sequence>
<dbReference type="AlphaFoldDB" id="A0A6A4RB41"/>
<dbReference type="EMBL" id="WOCE01000001">
    <property type="protein sequence ID" value="KAE9622252.1"/>
    <property type="molecule type" value="Genomic_DNA"/>
</dbReference>
<proteinExistence type="predicted"/>
<organism evidence="1 2">
    <name type="scientific">Lupinus albus</name>
    <name type="common">White lupine</name>
    <name type="synonym">Lupinus termis</name>
    <dbReference type="NCBI Taxonomy" id="3870"/>
    <lineage>
        <taxon>Eukaryota</taxon>
        <taxon>Viridiplantae</taxon>
        <taxon>Streptophyta</taxon>
        <taxon>Embryophyta</taxon>
        <taxon>Tracheophyta</taxon>
        <taxon>Spermatophyta</taxon>
        <taxon>Magnoliopsida</taxon>
        <taxon>eudicotyledons</taxon>
        <taxon>Gunneridae</taxon>
        <taxon>Pentapetalae</taxon>
        <taxon>rosids</taxon>
        <taxon>fabids</taxon>
        <taxon>Fabales</taxon>
        <taxon>Fabaceae</taxon>
        <taxon>Papilionoideae</taxon>
        <taxon>50 kb inversion clade</taxon>
        <taxon>genistoids sensu lato</taxon>
        <taxon>core genistoids</taxon>
        <taxon>Genisteae</taxon>
        <taxon>Lupinus</taxon>
    </lineage>
</organism>
<dbReference type="Proteomes" id="UP000447434">
    <property type="component" value="Chromosome 1"/>
</dbReference>
<evidence type="ECO:0000313" key="2">
    <source>
        <dbReference type="Proteomes" id="UP000447434"/>
    </source>
</evidence>
<comment type="caution">
    <text evidence="1">The sequence shown here is derived from an EMBL/GenBank/DDBJ whole genome shotgun (WGS) entry which is preliminary data.</text>
</comment>
<reference evidence="2" key="1">
    <citation type="journal article" date="2020" name="Nat. Commun.">
        <title>Genome sequence of the cluster root forming white lupin.</title>
        <authorList>
            <person name="Hufnagel B."/>
            <person name="Marques A."/>
            <person name="Soriano A."/>
            <person name="Marques L."/>
            <person name="Divol F."/>
            <person name="Doumas P."/>
            <person name="Sallet E."/>
            <person name="Mancinotti D."/>
            <person name="Carrere S."/>
            <person name="Marande W."/>
            <person name="Arribat S."/>
            <person name="Keller J."/>
            <person name="Huneau C."/>
            <person name="Blein T."/>
            <person name="Aime D."/>
            <person name="Laguerre M."/>
            <person name="Taylor J."/>
            <person name="Schubert V."/>
            <person name="Nelson M."/>
            <person name="Geu-Flores F."/>
            <person name="Crespi M."/>
            <person name="Gallardo-Guerrero K."/>
            <person name="Delaux P.-M."/>
            <person name="Salse J."/>
            <person name="Berges H."/>
            <person name="Guyot R."/>
            <person name="Gouzy J."/>
            <person name="Peret B."/>
        </authorList>
    </citation>
    <scope>NUCLEOTIDE SEQUENCE [LARGE SCALE GENOMIC DNA]</scope>
    <source>
        <strain evidence="2">cv. Amiga</strain>
    </source>
</reference>
<keyword evidence="2" id="KW-1185">Reference proteome</keyword>
<evidence type="ECO:0000313" key="1">
    <source>
        <dbReference type="EMBL" id="KAE9622252.1"/>
    </source>
</evidence>
<gene>
    <name evidence="1" type="ORF">Lalb_Chr01g0023281</name>
</gene>
<accession>A0A6A4RB41</accession>
<protein>
    <submittedName>
        <fullName evidence="1">Uncharacterized protein</fullName>
    </submittedName>
</protein>
<name>A0A6A4RB41_LUPAL</name>